<keyword evidence="4 7" id="KW-0812">Transmembrane</keyword>
<evidence type="ECO:0000256" key="4">
    <source>
        <dbReference type="ARBA" id="ARBA00022692"/>
    </source>
</evidence>
<evidence type="ECO:0000256" key="2">
    <source>
        <dbReference type="ARBA" id="ARBA00009298"/>
    </source>
</evidence>
<dbReference type="Proteomes" id="UP001375370">
    <property type="component" value="Chromosome"/>
</dbReference>
<dbReference type="PRINTS" id="PR01837">
    <property type="entry name" value="MGTCSAPBPROT"/>
</dbReference>
<sequence>MENELEMVIRLVLAAVLGAVVGVQRESAGKSAGIRTLALISLGAALFTVVSIFAFDAADPARIAANVVTGIGFLGAGTIMRRGEGVIEGMTTAATIWAVAAIGIAAGAGMYLIAIATAILILLLLILPHTNHKGSNKSESS</sequence>
<evidence type="ECO:0000256" key="5">
    <source>
        <dbReference type="ARBA" id="ARBA00022989"/>
    </source>
</evidence>
<feature type="transmembrane region" description="Helical" evidence="7">
    <location>
        <begin position="7"/>
        <end position="24"/>
    </location>
</feature>
<feature type="transmembrane region" description="Helical" evidence="7">
    <location>
        <begin position="110"/>
        <end position="127"/>
    </location>
</feature>
<evidence type="ECO:0000259" key="8">
    <source>
        <dbReference type="Pfam" id="PF02308"/>
    </source>
</evidence>
<dbReference type="EMBL" id="CP146612">
    <property type="protein sequence ID" value="WWX25267.1"/>
    <property type="molecule type" value="Genomic_DNA"/>
</dbReference>
<feature type="transmembrane region" description="Helical" evidence="7">
    <location>
        <begin position="36"/>
        <end position="55"/>
    </location>
</feature>
<organism evidence="9 10">
    <name type="scientific">Candidatus Dehalogenimonas loeffleri</name>
    <dbReference type="NCBI Taxonomy" id="3127115"/>
    <lineage>
        <taxon>Bacteria</taxon>
        <taxon>Bacillati</taxon>
        <taxon>Chloroflexota</taxon>
        <taxon>Dehalococcoidia</taxon>
        <taxon>Dehalococcoidales</taxon>
        <taxon>Dehalococcoidaceae</taxon>
        <taxon>Dehalogenimonas</taxon>
    </lineage>
</organism>
<feature type="domain" description="MgtC/SapB/SrpB/YhiD N-terminal" evidence="8">
    <location>
        <begin position="11"/>
        <end position="129"/>
    </location>
</feature>
<keyword evidence="10" id="KW-1185">Reference proteome</keyword>
<protein>
    <submittedName>
        <fullName evidence="9">MgtC/SapB family protein</fullName>
    </submittedName>
</protein>
<evidence type="ECO:0000256" key="1">
    <source>
        <dbReference type="ARBA" id="ARBA00004651"/>
    </source>
</evidence>
<proteinExistence type="inferred from homology"/>
<dbReference type="Pfam" id="PF02308">
    <property type="entry name" value="MgtC"/>
    <property type="match status" value="1"/>
</dbReference>
<reference evidence="9 10" key="1">
    <citation type="submission" date="2024-03" db="EMBL/GenBank/DDBJ databases">
        <title>A Dehalogenimonas Isolated from Estuarine Sediments Dihaloeliminates Chlorinated Alkanes.</title>
        <authorList>
            <person name="Yang Y."/>
            <person name="Wang H."/>
        </authorList>
    </citation>
    <scope>NUCLEOTIDE SEQUENCE [LARGE SCALE GENOMIC DNA]</scope>
    <source>
        <strain evidence="9 10">W</strain>
    </source>
</reference>
<keyword evidence="3" id="KW-1003">Cell membrane</keyword>
<dbReference type="PANTHER" id="PTHR33778:SF1">
    <property type="entry name" value="MAGNESIUM TRANSPORTER YHID-RELATED"/>
    <property type="match status" value="1"/>
</dbReference>
<keyword evidence="5 7" id="KW-1133">Transmembrane helix</keyword>
<dbReference type="InterPro" id="IPR049177">
    <property type="entry name" value="MgtC_SapB_SrpB_YhiD_N"/>
</dbReference>
<evidence type="ECO:0000313" key="10">
    <source>
        <dbReference type="Proteomes" id="UP001375370"/>
    </source>
</evidence>
<feature type="transmembrane region" description="Helical" evidence="7">
    <location>
        <begin position="61"/>
        <end position="79"/>
    </location>
</feature>
<evidence type="ECO:0000313" key="9">
    <source>
        <dbReference type="EMBL" id="WWX25267.1"/>
    </source>
</evidence>
<accession>A0ABZ2J315</accession>
<dbReference type="PANTHER" id="PTHR33778">
    <property type="entry name" value="PROTEIN MGTC"/>
    <property type="match status" value="1"/>
</dbReference>
<dbReference type="InterPro" id="IPR003416">
    <property type="entry name" value="MgtC/SapB/SrpB/YhiD_fam"/>
</dbReference>
<evidence type="ECO:0000256" key="7">
    <source>
        <dbReference type="SAM" id="Phobius"/>
    </source>
</evidence>
<dbReference type="RefSeq" id="WP_338737407.1">
    <property type="nucleotide sequence ID" value="NZ_CP146612.1"/>
</dbReference>
<evidence type="ECO:0000256" key="3">
    <source>
        <dbReference type="ARBA" id="ARBA00022475"/>
    </source>
</evidence>
<comment type="subcellular location">
    <subcellularLocation>
        <location evidence="1">Cell membrane</location>
        <topology evidence="1">Multi-pass membrane protein</topology>
    </subcellularLocation>
</comment>
<gene>
    <name evidence="9" type="ORF">V8247_08420</name>
</gene>
<evidence type="ECO:0000256" key="6">
    <source>
        <dbReference type="ARBA" id="ARBA00023136"/>
    </source>
</evidence>
<name>A0ABZ2J315_9CHLR</name>
<comment type="similarity">
    <text evidence="2">Belongs to the MgtC/SapB family.</text>
</comment>
<keyword evidence="6 7" id="KW-0472">Membrane</keyword>